<sequence>MPYDLPVCSDRLIIMLYGTKRETYRQVFLDSWRAYQEGRALEGVQTRIVAIILRHPEYHALLGDAQQGLEQDFPPEQGRTNPYMHMSLHLGLEEMLALGQPAGIVDLFDRARRKLGEAGAEHLFVDCLGEMMWQAQRAGRAPELTTLLSCVRRSLGLPEMAG</sequence>
<dbReference type="PaxDb" id="243159-AFE_2675"/>
<name>B7J8A7_ACIF2</name>
<dbReference type="HOGENOM" id="CLU_120353_0_0_6"/>
<dbReference type="STRING" id="243159.AFE_2675"/>
<dbReference type="EMBL" id="CP001219">
    <property type="protein sequence ID" value="ACK78037.1"/>
    <property type="molecule type" value="Genomic_DNA"/>
</dbReference>
<gene>
    <name evidence="1" type="ordered locus">AFE_2675</name>
</gene>
<dbReference type="Pfam" id="PF08897">
    <property type="entry name" value="DUF1841"/>
    <property type="match status" value="1"/>
</dbReference>
<evidence type="ECO:0008006" key="3">
    <source>
        <dbReference type="Google" id="ProtNLM"/>
    </source>
</evidence>
<organism evidence="1 2">
    <name type="scientific">Acidithiobacillus ferrooxidans (strain ATCC 23270 / DSM 14882 / CIP 104768 / NCIMB 8455)</name>
    <name type="common">Ferrobacillus ferrooxidans (strain ATCC 23270)</name>
    <dbReference type="NCBI Taxonomy" id="243159"/>
    <lineage>
        <taxon>Bacteria</taxon>
        <taxon>Pseudomonadati</taxon>
        <taxon>Pseudomonadota</taxon>
        <taxon>Acidithiobacillia</taxon>
        <taxon>Acidithiobacillales</taxon>
        <taxon>Acidithiobacillaceae</taxon>
        <taxon>Acidithiobacillus</taxon>
    </lineage>
</organism>
<protein>
    <recommendedName>
        <fullName evidence="3">DUF1841 family protein</fullName>
    </recommendedName>
</protein>
<proteinExistence type="predicted"/>
<reference evidence="1 2" key="1">
    <citation type="journal article" date="2008" name="BMC Genomics">
        <title>Acidithiobacillus ferrooxidans metabolism: from genome sequence to industrial applications.</title>
        <authorList>
            <person name="Valdes J."/>
            <person name="Pedroso I."/>
            <person name="Quatrini R."/>
            <person name="Dodson R.J."/>
            <person name="Tettelin H."/>
            <person name="Blake R.II."/>
            <person name="Eisen J.A."/>
            <person name="Holmes D.S."/>
        </authorList>
    </citation>
    <scope>NUCLEOTIDE SEQUENCE [LARGE SCALE GENOMIC DNA]</scope>
    <source>
        <strain evidence="2">ATCC 23270 / DSM 14882 / CIP 104768 / NCIMB 8455</strain>
    </source>
</reference>
<dbReference type="Proteomes" id="UP000001362">
    <property type="component" value="Chromosome"/>
</dbReference>
<dbReference type="eggNOG" id="ENOG50315C6">
    <property type="taxonomic scope" value="Bacteria"/>
</dbReference>
<evidence type="ECO:0000313" key="2">
    <source>
        <dbReference type="Proteomes" id="UP000001362"/>
    </source>
</evidence>
<dbReference type="InterPro" id="IPR014993">
    <property type="entry name" value="DUF1841"/>
</dbReference>
<evidence type="ECO:0000313" key="1">
    <source>
        <dbReference type="EMBL" id="ACK78037.1"/>
    </source>
</evidence>
<dbReference type="AlphaFoldDB" id="B7J8A7"/>
<dbReference type="KEGG" id="afr:AFE_2675"/>
<keyword evidence="2" id="KW-1185">Reference proteome</keyword>
<accession>B7J8A7</accession>